<dbReference type="InterPro" id="IPR002938">
    <property type="entry name" value="FAD-bd"/>
</dbReference>
<name>A0A0A1UR96_9HYPO</name>
<sequence length="432" mass="47820">MPTPKVLIVGAGIAGPALAFWLARIGCDTTVVERDAALRDTGQQVDLRGQGIVLMRRMGIEAAVRAVLCDEPGTQIVDRSGRPRAYFPANRSGKGSQSATSEYEFMRGDLVRILYDATRGLDGVTYRFGLHVECLEQREDSPGVHVVLSDQTSETYDLVVGADGVGSPTRKLMLGPLFPDPRHDLGAHAAYFTIPARQDDPRPWTACHLPGRRLVMTRKDRPETLRVSLVVHGDCAELDAADRSGSLQDRKRAWAQRFEPFRDYPPMPRFLDGLLHAPEADDLYTQHMSQIRLPEGCWSRGSVVLLGDAAYCPTPMGGGLGTTAALVGAYVLAGEVAGRWCDAEREGARVDFGDAAREYERLMRPFIARAQNVPELGWLMLPETEWGIWIVQTVAWVLSVVRIERLFGWFSPEESEQLTFPEYPALKGGDER</sequence>
<evidence type="ECO:0000313" key="6">
    <source>
        <dbReference type="Proteomes" id="UP000030151"/>
    </source>
</evidence>
<dbReference type="eggNOG" id="ENOG502RXAX">
    <property type="taxonomic scope" value="Eukaryota"/>
</dbReference>
<evidence type="ECO:0000256" key="1">
    <source>
        <dbReference type="ARBA" id="ARBA00022630"/>
    </source>
</evidence>
<feature type="domain" description="FAD-binding" evidence="4">
    <location>
        <begin position="5"/>
        <end position="172"/>
    </location>
</feature>
<dbReference type="Proteomes" id="UP000030151">
    <property type="component" value="Unassembled WGS sequence"/>
</dbReference>
<reference evidence="5 6" key="1">
    <citation type="submission" date="2014-02" db="EMBL/GenBank/DDBJ databases">
        <title>The genome sequence of the entomopathogenic fungus Metarhizium robertsii ARSEF 2575.</title>
        <authorList>
            <person name="Giuliano Garisto Donzelli B."/>
            <person name="Roe B.A."/>
            <person name="Macmil S.L."/>
            <person name="Krasnoff S.B."/>
            <person name="Gibson D.M."/>
        </authorList>
    </citation>
    <scope>NUCLEOTIDE SEQUENCE [LARGE SCALE GENOMIC DNA]</scope>
    <source>
        <strain evidence="5 6">ARSEF 2575</strain>
    </source>
</reference>
<dbReference type="GO" id="GO:0071949">
    <property type="term" value="F:FAD binding"/>
    <property type="evidence" value="ECO:0007669"/>
    <property type="project" value="InterPro"/>
</dbReference>
<dbReference type="GO" id="GO:0016491">
    <property type="term" value="F:oxidoreductase activity"/>
    <property type="evidence" value="ECO:0007669"/>
    <property type="project" value="UniProtKB-KW"/>
</dbReference>
<evidence type="ECO:0000259" key="4">
    <source>
        <dbReference type="Pfam" id="PF01494"/>
    </source>
</evidence>
<evidence type="ECO:0000256" key="3">
    <source>
        <dbReference type="ARBA" id="ARBA00023002"/>
    </source>
</evidence>
<keyword evidence="2" id="KW-0274">FAD</keyword>
<organism evidence="5 6">
    <name type="scientific">Metarhizium robertsii</name>
    <dbReference type="NCBI Taxonomy" id="568076"/>
    <lineage>
        <taxon>Eukaryota</taxon>
        <taxon>Fungi</taxon>
        <taxon>Dikarya</taxon>
        <taxon>Ascomycota</taxon>
        <taxon>Pezizomycotina</taxon>
        <taxon>Sordariomycetes</taxon>
        <taxon>Hypocreomycetidae</taxon>
        <taxon>Hypocreales</taxon>
        <taxon>Clavicipitaceae</taxon>
        <taxon>Metarhizium</taxon>
    </lineage>
</organism>
<dbReference type="Gene3D" id="3.30.9.10">
    <property type="entry name" value="D-Amino Acid Oxidase, subunit A, domain 2"/>
    <property type="match status" value="1"/>
</dbReference>
<dbReference type="InterPro" id="IPR051704">
    <property type="entry name" value="FAD_aromatic-hydroxylase"/>
</dbReference>
<dbReference type="HOGENOM" id="CLU_009665_1_1_1"/>
<dbReference type="AlphaFoldDB" id="A0A0A1UR96"/>
<evidence type="ECO:0000256" key="2">
    <source>
        <dbReference type="ARBA" id="ARBA00022827"/>
    </source>
</evidence>
<comment type="caution">
    <text evidence="5">The sequence shown here is derived from an EMBL/GenBank/DDBJ whole genome shotgun (WGS) entry which is preliminary data.</text>
</comment>
<dbReference type="PANTHER" id="PTHR46865:SF7">
    <property type="entry name" value="MONOOXYGENASE, PUTATIVE (AFU_ORTHOLOGUE AFUA_8G07040)-RELATED"/>
    <property type="match status" value="1"/>
</dbReference>
<keyword evidence="1" id="KW-0285">Flavoprotein</keyword>
<proteinExistence type="predicted"/>
<gene>
    <name evidence="5" type="ORF">X797_008474</name>
</gene>
<dbReference type="PRINTS" id="PR00420">
    <property type="entry name" value="RNGMNOXGNASE"/>
</dbReference>
<dbReference type="EMBL" id="JELW01000026">
    <property type="protein sequence ID" value="EXU98526.1"/>
    <property type="molecule type" value="Genomic_DNA"/>
</dbReference>
<dbReference type="Pfam" id="PF01494">
    <property type="entry name" value="FAD_binding_3"/>
    <property type="match status" value="1"/>
</dbReference>
<dbReference type="InterPro" id="IPR036188">
    <property type="entry name" value="FAD/NAD-bd_sf"/>
</dbReference>
<dbReference type="OrthoDB" id="4935210at2759"/>
<protein>
    <submittedName>
        <fullName evidence="5">FAD binding domain protein</fullName>
    </submittedName>
</protein>
<keyword evidence="3" id="KW-0560">Oxidoreductase</keyword>
<evidence type="ECO:0000313" key="5">
    <source>
        <dbReference type="EMBL" id="EXU98526.1"/>
    </source>
</evidence>
<dbReference type="Gene3D" id="3.50.50.60">
    <property type="entry name" value="FAD/NAD(P)-binding domain"/>
    <property type="match status" value="1"/>
</dbReference>
<dbReference type="SUPFAM" id="SSF51905">
    <property type="entry name" value="FAD/NAD(P)-binding domain"/>
    <property type="match status" value="1"/>
</dbReference>
<accession>A0A0A1UR96</accession>
<dbReference type="PANTHER" id="PTHR46865">
    <property type="entry name" value="OXIDOREDUCTASE-RELATED"/>
    <property type="match status" value="1"/>
</dbReference>